<dbReference type="EMBL" id="CADEBC010000590">
    <property type="protein sequence ID" value="CAB3257019.1"/>
    <property type="molecule type" value="Genomic_DNA"/>
</dbReference>
<proteinExistence type="predicted"/>
<evidence type="ECO:0000313" key="2">
    <source>
        <dbReference type="Proteomes" id="UP000494106"/>
    </source>
</evidence>
<protein>
    <submittedName>
        <fullName evidence="1">Uncharacterized protein</fullName>
    </submittedName>
</protein>
<name>A0A8S1BEL4_ARCPL</name>
<evidence type="ECO:0000313" key="1">
    <source>
        <dbReference type="EMBL" id="CAB3257019.1"/>
    </source>
</evidence>
<sequence>MNGKLEMTWFIGNQLADAYEDVVITPDTLGYSSDSDTEDVLFLMYTLPPPVKGHTSSKYIFSLLGSATINDKVKSIIFIST</sequence>
<organism evidence="1 2">
    <name type="scientific">Arctia plantaginis</name>
    <name type="common">Wood tiger moth</name>
    <name type="synonym">Phalaena plantaginis</name>
    <dbReference type="NCBI Taxonomy" id="874455"/>
    <lineage>
        <taxon>Eukaryota</taxon>
        <taxon>Metazoa</taxon>
        <taxon>Ecdysozoa</taxon>
        <taxon>Arthropoda</taxon>
        <taxon>Hexapoda</taxon>
        <taxon>Insecta</taxon>
        <taxon>Pterygota</taxon>
        <taxon>Neoptera</taxon>
        <taxon>Endopterygota</taxon>
        <taxon>Lepidoptera</taxon>
        <taxon>Glossata</taxon>
        <taxon>Ditrysia</taxon>
        <taxon>Noctuoidea</taxon>
        <taxon>Erebidae</taxon>
        <taxon>Arctiinae</taxon>
        <taxon>Arctia</taxon>
    </lineage>
</organism>
<comment type="caution">
    <text evidence="1">The sequence shown here is derived from an EMBL/GenBank/DDBJ whole genome shotgun (WGS) entry which is preliminary data.</text>
</comment>
<keyword evidence="2" id="KW-1185">Reference proteome</keyword>
<accession>A0A8S1BEL4</accession>
<dbReference type="AlphaFoldDB" id="A0A8S1BEL4"/>
<dbReference type="Proteomes" id="UP000494106">
    <property type="component" value="Unassembled WGS sequence"/>
</dbReference>
<reference evidence="1 2" key="1">
    <citation type="submission" date="2020-04" db="EMBL/GenBank/DDBJ databases">
        <authorList>
            <person name="Wallbank WR R."/>
            <person name="Pardo Diaz C."/>
            <person name="Kozak K."/>
            <person name="Martin S."/>
            <person name="Jiggins C."/>
            <person name="Moest M."/>
            <person name="Warren A I."/>
            <person name="Byers J.R.P. K."/>
            <person name="Montejo-Kovacevich G."/>
            <person name="Yen C E."/>
        </authorList>
    </citation>
    <scope>NUCLEOTIDE SEQUENCE [LARGE SCALE GENOMIC DNA]</scope>
</reference>
<dbReference type="OrthoDB" id="6430887at2759"/>
<gene>
    <name evidence="1" type="ORF">APLA_LOCUS15714</name>
</gene>